<feature type="domain" description="Histidine kinase" evidence="7">
    <location>
        <begin position="232"/>
        <end position="447"/>
    </location>
</feature>
<reference evidence="9 10" key="1">
    <citation type="submission" date="2019-12" db="EMBL/GenBank/DDBJ databases">
        <title>Hymenobacter sp. HMF4947 Genome sequencing and assembly.</title>
        <authorList>
            <person name="Kang H."/>
            <person name="Cha I."/>
            <person name="Kim H."/>
            <person name="Joh K."/>
        </authorList>
    </citation>
    <scope>NUCLEOTIDE SEQUENCE [LARGE SCALE GENOMIC DNA]</scope>
    <source>
        <strain evidence="9 10">HMF4947</strain>
    </source>
</reference>
<dbReference type="InterPro" id="IPR000700">
    <property type="entry name" value="PAS-assoc_C"/>
</dbReference>
<dbReference type="CDD" id="cd00130">
    <property type="entry name" value="PAS"/>
    <property type="match status" value="1"/>
</dbReference>
<sequence>MRILRSLSAFSIVCAMFDLPLPEHCAMEAQIQALRAELAQAHEAQRQQEAQREEITRDYHRQLRFRTIFEHSPLGQKIIDADLTIRQANAAIADLLGLESPLELLGHAILEYAHPDHYADWARLQEALWAHHLTSFTLETRLVRPDGALLWCRVTSVLFPDEGGELGYTTLENISERKLLEDQVDQHANALQDANEQLAAFNEELQVANEELLAANMALGRINAELDTFVYAASHDLRAPIGNLQGLVQVLVAELSADTPQLAQAKPILDLMQESMARFGHTLDRLADFSIAYTPDGLVREHLELAAVLEEVRQEVAPLLAATQGQLLVDIAGTSSLWFAAKHVYSVMLNLVSNALKYRHPDRAPVVRVRSHREQGRLVVRVQDNGLGLSHEQQDQLFRLFKRLHSHVEGTGVGLYLVKKILDNAGGSIQVESELGRGSTFIVNFPG</sequence>
<dbReference type="PROSITE" id="PS50109">
    <property type="entry name" value="HIS_KIN"/>
    <property type="match status" value="1"/>
</dbReference>
<dbReference type="PRINTS" id="PR00344">
    <property type="entry name" value="BCTRLSENSOR"/>
</dbReference>
<dbReference type="SMART" id="SM00388">
    <property type="entry name" value="HisKA"/>
    <property type="match status" value="1"/>
</dbReference>
<comment type="caution">
    <text evidence="9">The sequence shown here is derived from an EMBL/GenBank/DDBJ whole genome shotgun (WGS) entry which is preliminary data.</text>
</comment>
<dbReference type="GO" id="GO:0000155">
    <property type="term" value="F:phosphorelay sensor kinase activity"/>
    <property type="evidence" value="ECO:0007669"/>
    <property type="project" value="InterPro"/>
</dbReference>
<dbReference type="Gene3D" id="1.10.287.130">
    <property type="match status" value="1"/>
</dbReference>
<keyword evidence="4" id="KW-0808">Transferase</keyword>
<keyword evidence="3" id="KW-0597">Phosphoprotein</keyword>
<dbReference type="NCBIfam" id="TIGR00229">
    <property type="entry name" value="sensory_box"/>
    <property type="match status" value="1"/>
</dbReference>
<accession>A0A7K1TGC5</accession>
<dbReference type="Gene3D" id="3.30.450.20">
    <property type="entry name" value="PAS domain"/>
    <property type="match status" value="1"/>
</dbReference>
<dbReference type="SUPFAM" id="SSF47384">
    <property type="entry name" value="Homodimeric domain of signal transducing histidine kinase"/>
    <property type="match status" value="1"/>
</dbReference>
<dbReference type="InterPro" id="IPR000014">
    <property type="entry name" value="PAS"/>
</dbReference>
<dbReference type="InterPro" id="IPR036890">
    <property type="entry name" value="HATPase_C_sf"/>
</dbReference>
<evidence type="ECO:0000256" key="6">
    <source>
        <dbReference type="SAM" id="Coils"/>
    </source>
</evidence>
<dbReference type="Pfam" id="PF08448">
    <property type="entry name" value="PAS_4"/>
    <property type="match status" value="1"/>
</dbReference>
<dbReference type="Proteomes" id="UP000441336">
    <property type="component" value="Unassembled WGS sequence"/>
</dbReference>
<dbReference type="PANTHER" id="PTHR43304">
    <property type="entry name" value="PHYTOCHROME-LIKE PROTEIN CPH1"/>
    <property type="match status" value="1"/>
</dbReference>
<evidence type="ECO:0000256" key="5">
    <source>
        <dbReference type="ARBA" id="ARBA00022777"/>
    </source>
</evidence>
<dbReference type="SMART" id="SM00387">
    <property type="entry name" value="HATPase_c"/>
    <property type="match status" value="1"/>
</dbReference>
<dbReference type="InterPro" id="IPR003661">
    <property type="entry name" value="HisK_dim/P_dom"/>
</dbReference>
<proteinExistence type="predicted"/>
<keyword evidence="6" id="KW-0175">Coiled coil</keyword>
<dbReference type="CDD" id="cd00082">
    <property type="entry name" value="HisKA"/>
    <property type="match status" value="1"/>
</dbReference>
<comment type="catalytic activity">
    <reaction evidence="1">
        <text>ATP + protein L-histidine = ADP + protein N-phospho-L-histidine.</text>
        <dbReference type="EC" id="2.7.13.3"/>
    </reaction>
</comment>
<dbReference type="EMBL" id="WQKZ01000003">
    <property type="protein sequence ID" value="MVN77464.1"/>
    <property type="molecule type" value="Genomic_DNA"/>
</dbReference>
<dbReference type="InterPro" id="IPR005467">
    <property type="entry name" value="His_kinase_dom"/>
</dbReference>
<dbReference type="InterPro" id="IPR036097">
    <property type="entry name" value="HisK_dim/P_sf"/>
</dbReference>
<dbReference type="InterPro" id="IPR052162">
    <property type="entry name" value="Sensor_kinase/Photoreceptor"/>
</dbReference>
<keyword evidence="10" id="KW-1185">Reference proteome</keyword>
<feature type="coiled-coil region" evidence="6">
    <location>
        <begin position="31"/>
        <end position="58"/>
    </location>
</feature>
<dbReference type="PANTHER" id="PTHR43304:SF1">
    <property type="entry name" value="PAC DOMAIN-CONTAINING PROTEIN"/>
    <property type="match status" value="1"/>
</dbReference>
<protein>
    <recommendedName>
        <fullName evidence="2">histidine kinase</fullName>
        <ecNumber evidence="2">2.7.13.3</ecNumber>
    </recommendedName>
</protein>
<evidence type="ECO:0000313" key="10">
    <source>
        <dbReference type="Proteomes" id="UP000441336"/>
    </source>
</evidence>
<dbReference type="Gene3D" id="3.30.565.10">
    <property type="entry name" value="Histidine kinase-like ATPase, C-terminal domain"/>
    <property type="match status" value="1"/>
</dbReference>
<dbReference type="SUPFAM" id="SSF55785">
    <property type="entry name" value="PYP-like sensor domain (PAS domain)"/>
    <property type="match status" value="1"/>
</dbReference>
<dbReference type="InterPro" id="IPR004358">
    <property type="entry name" value="Sig_transdc_His_kin-like_C"/>
</dbReference>
<evidence type="ECO:0000256" key="3">
    <source>
        <dbReference type="ARBA" id="ARBA00022553"/>
    </source>
</evidence>
<feature type="domain" description="PAC" evidence="8">
    <location>
        <begin position="136"/>
        <end position="186"/>
    </location>
</feature>
<name>A0A7K1TGC5_9BACT</name>
<gene>
    <name evidence="9" type="ORF">GO988_14100</name>
</gene>
<dbReference type="SMART" id="SM00091">
    <property type="entry name" value="PAS"/>
    <property type="match status" value="1"/>
</dbReference>
<feature type="coiled-coil region" evidence="6">
    <location>
        <begin position="177"/>
        <end position="218"/>
    </location>
</feature>
<dbReference type="Pfam" id="PF02518">
    <property type="entry name" value="HATPase_c"/>
    <property type="match status" value="1"/>
</dbReference>
<dbReference type="InterPro" id="IPR003594">
    <property type="entry name" value="HATPase_dom"/>
</dbReference>
<keyword evidence="5" id="KW-0418">Kinase</keyword>
<organism evidence="9 10">
    <name type="scientific">Hymenobacter ginkgonis</name>
    <dbReference type="NCBI Taxonomy" id="2682976"/>
    <lineage>
        <taxon>Bacteria</taxon>
        <taxon>Pseudomonadati</taxon>
        <taxon>Bacteroidota</taxon>
        <taxon>Cytophagia</taxon>
        <taxon>Cytophagales</taxon>
        <taxon>Hymenobacteraceae</taxon>
        <taxon>Hymenobacter</taxon>
    </lineage>
</organism>
<dbReference type="InterPro" id="IPR035965">
    <property type="entry name" value="PAS-like_dom_sf"/>
</dbReference>
<dbReference type="SUPFAM" id="SSF55874">
    <property type="entry name" value="ATPase domain of HSP90 chaperone/DNA topoisomerase II/histidine kinase"/>
    <property type="match status" value="1"/>
</dbReference>
<evidence type="ECO:0000259" key="7">
    <source>
        <dbReference type="PROSITE" id="PS50109"/>
    </source>
</evidence>
<evidence type="ECO:0000313" key="9">
    <source>
        <dbReference type="EMBL" id="MVN77464.1"/>
    </source>
</evidence>
<evidence type="ECO:0000256" key="2">
    <source>
        <dbReference type="ARBA" id="ARBA00012438"/>
    </source>
</evidence>
<dbReference type="EC" id="2.7.13.3" evidence="2"/>
<dbReference type="InterPro" id="IPR013656">
    <property type="entry name" value="PAS_4"/>
</dbReference>
<evidence type="ECO:0000259" key="8">
    <source>
        <dbReference type="PROSITE" id="PS50113"/>
    </source>
</evidence>
<evidence type="ECO:0000256" key="1">
    <source>
        <dbReference type="ARBA" id="ARBA00000085"/>
    </source>
</evidence>
<dbReference type="PROSITE" id="PS50113">
    <property type="entry name" value="PAC"/>
    <property type="match status" value="1"/>
</dbReference>
<evidence type="ECO:0000256" key="4">
    <source>
        <dbReference type="ARBA" id="ARBA00022679"/>
    </source>
</evidence>
<dbReference type="AlphaFoldDB" id="A0A7K1TGC5"/>